<dbReference type="SUPFAM" id="SSF56112">
    <property type="entry name" value="Protein kinase-like (PK-like)"/>
    <property type="match status" value="1"/>
</dbReference>
<dbReference type="InterPro" id="IPR002575">
    <property type="entry name" value="Aminoglycoside_PTrfase"/>
</dbReference>
<feature type="domain" description="Aminoglycoside phosphotransferase" evidence="2">
    <location>
        <begin position="63"/>
        <end position="289"/>
    </location>
</feature>
<keyword evidence="4" id="KW-1185">Reference proteome</keyword>
<feature type="region of interest" description="Disordered" evidence="1">
    <location>
        <begin position="335"/>
        <end position="355"/>
    </location>
</feature>
<sequence>MESLDHKSNEHDVADIIATAGELLASRFGGRPELTDPEDLGGSSRAMVVRLRVSPNPFLPVRSVVVKRMPESSAVGADPALLREIVAYQFATSLPEDVRPGPELLAHDVEQRIIVISDAGDAPTLFDVLESNDSAERLRALRAIGAALGRMHAGTAEREDGFNTLLSRMWARHRAGEDVSGERDRGIVRAIESGMSRLERLGVPVTDGVRRLAGEAARRISSGHHRAFTPFDLAPDNILMGNRVAFLDYEWAGFRDATFDVASVIAGFPLHVFTEPPTAEESEAFIRSWVEEVRVLWPEAVGDQHLRTRLMTALLGWTLITVTILHYGSPQEALTAGADAPEDREGEDPTSLGGGVLERRDLLWTARALVEFSGGCEDPRSGEVGDFARAIIDLAAE</sequence>
<dbReference type="Pfam" id="PF01636">
    <property type="entry name" value="APH"/>
    <property type="match status" value="1"/>
</dbReference>
<comment type="caution">
    <text evidence="3">The sequence shown here is derived from an EMBL/GenBank/DDBJ whole genome shotgun (WGS) entry which is preliminary data.</text>
</comment>
<proteinExistence type="predicted"/>
<evidence type="ECO:0000313" key="4">
    <source>
        <dbReference type="Proteomes" id="UP001595751"/>
    </source>
</evidence>
<dbReference type="RefSeq" id="WP_048743745.1">
    <property type="nucleotide sequence ID" value="NZ_CP047211.1"/>
</dbReference>
<dbReference type="Proteomes" id="UP001595751">
    <property type="component" value="Unassembled WGS sequence"/>
</dbReference>
<evidence type="ECO:0000313" key="3">
    <source>
        <dbReference type="EMBL" id="MFC3850775.1"/>
    </source>
</evidence>
<evidence type="ECO:0000259" key="2">
    <source>
        <dbReference type="Pfam" id="PF01636"/>
    </source>
</evidence>
<dbReference type="Gene3D" id="3.90.1200.10">
    <property type="match status" value="1"/>
</dbReference>
<gene>
    <name evidence="3" type="ORF">ACFORJ_11465</name>
</gene>
<name>A0ABV7ZRJ6_9CORY</name>
<protein>
    <submittedName>
        <fullName evidence="3">Phosphotransferase family protein</fullName>
    </submittedName>
</protein>
<accession>A0ABV7ZRJ6</accession>
<dbReference type="EMBL" id="JBHRZN010000004">
    <property type="protein sequence ID" value="MFC3850775.1"/>
    <property type="molecule type" value="Genomic_DNA"/>
</dbReference>
<reference evidence="4" key="1">
    <citation type="journal article" date="2019" name="Int. J. Syst. Evol. Microbiol.">
        <title>The Global Catalogue of Microorganisms (GCM) 10K type strain sequencing project: providing services to taxonomists for standard genome sequencing and annotation.</title>
        <authorList>
            <consortium name="The Broad Institute Genomics Platform"/>
            <consortium name="The Broad Institute Genome Sequencing Center for Infectious Disease"/>
            <person name="Wu L."/>
            <person name="Ma J."/>
        </authorList>
    </citation>
    <scope>NUCLEOTIDE SEQUENCE [LARGE SCALE GENOMIC DNA]</scope>
    <source>
        <strain evidence="4">CCUG 53252</strain>
    </source>
</reference>
<evidence type="ECO:0000256" key="1">
    <source>
        <dbReference type="SAM" id="MobiDB-lite"/>
    </source>
</evidence>
<organism evidence="3 4">
    <name type="scientific">Corynebacterium hansenii</name>
    <dbReference type="NCBI Taxonomy" id="394964"/>
    <lineage>
        <taxon>Bacteria</taxon>
        <taxon>Bacillati</taxon>
        <taxon>Actinomycetota</taxon>
        <taxon>Actinomycetes</taxon>
        <taxon>Mycobacteriales</taxon>
        <taxon>Corynebacteriaceae</taxon>
        <taxon>Corynebacterium</taxon>
    </lineage>
</organism>
<dbReference type="InterPro" id="IPR011009">
    <property type="entry name" value="Kinase-like_dom_sf"/>
</dbReference>